<name>A0A3N0AUE5_9ACTN</name>
<protein>
    <submittedName>
        <fullName evidence="3">Universal stress protein</fullName>
    </submittedName>
</protein>
<accession>A0A3N0AUE5</accession>
<dbReference type="SUPFAM" id="SSF52402">
    <property type="entry name" value="Adenine nucleotide alpha hydrolases-like"/>
    <property type="match status" value="1"/>
</dbReference>
<keyword evidence="4" id="KW-1185">Reference proteome</keyword>
<comment type="caution">
    <text evidence="3">The sequence shown here is derived from an EMBL/GenBank/DDBJ whole genome shotgun (WGS) entry which is preliminary data.</text>
</comment>
<evidence type="ECO:0000313" key="4">
    <source>
        <dbReference type="Proteomes" id="UP000269591"/>
    </source>
</evidence>
<dbReference type="PRINTS" id="PR01438">
    <property type="entry name" value="UNVRSLSTRESS"/>
</dbReference>
<evidence type="ECO:0000259" key="2">
    <source>
        <dbReference type="Pfam" id="PF00582"/>
    </source>
</evidence>
<evidence type="ECO:0000256" key="1">
    <source>
        <dbReference type="ARBA" id="ARBA00008791"/>
    </source>
</evidence>
<dbReference type="EMBL" id="QIBX01000019">
    <property type="protein sequence ID" value="RNL38240.1"/>
    <property type="molecule type" value="Genomic_DNA"/>
</dbReference>
<reference evidence="4" key="1">
    <citation type="submission" date="2018-05" db="EMBL/GenBank/DDBJ databases">
        <title>Genome Sequencing of selected type strains of the family Eggerthellaceae.</title>
        <authorList>
            <person name="Danylec N."/>
            <person name="Stoll D.A."/>
            <person name="Doetsch A."/>
            <person name="Huch M."/>
        </authorList>
    </citation>
    <scope>NUCLEOTIDE SEQUENCE [LARGE SCALE GENOMIC DNA]</scope>
    <source>
        <strain evidence="4">DSM 24851</strain>
    </source>
</reference>
<proteinExistence type="inferred from homology"/>
<organism evidence="3 4">
    <name type="scientific">Slackia equolifaciens</name>
    <dbReference type="NCBI Taxonomy" id="498718"/>
    <lineage>
        <taxon>Bacteria</taxon>
        <taxon>Bacillati</taxon>
        <taxon>Actinomycetota</taxon>
        <taxon>Coriobacteriia</taxon>
        <taxon>Eggerthellales</taxon>
        <taxon>Eggerthellaceae</taxon>
        <taxon>Slackia</taxon>
    </lineage>
</organism>
<feature type="domain" description="UspA" evidence="2">
    <location>
        <begin position="21"/>
        <end position="179"/>
    </location>
</feature>
<dbReference type="AlphaFoldDB" id="A0A3N0AUE5"/>
<dbReference type="Gene3D" id="3.40.50.620">
    <property type="entry name" value="HUPs"/>
    <property type="match status" value="1"/>
</dbReference>
<dbReference type="PANTHER" id="PTHR46268:SF6">
    <property type="entry name" value="UNIVERSAL STRESS PROTEIN UP12"/>
    <property type="match status" value="1"/>
</dbReference>
<dbReference type="InterPro" id="IPR006016">
    <property type="entry name" value="UspA"/>
</dbReference>
<sequence length="179" mass="19017">MPFCAAYNEGVRLLRESENAMFKKIMVPFDGSDHARRALEVAKGMVLENSETTLYLVSVTASAVTQSVSGTDGGQQIAGVPMFLAEKEEYKHLVDSVLDQQRQALSAQAGDTLADLGDRVVVDVAVAPSPAEGIVNYAEKNGCDLIVMGRRGLGALRGMLGSVSYGVLHSADVPVMTVK</sequence>
<comment type="similarity">
    <text evidence="1">Belongs to the universal stress protein A family.</text>
</comment>
<dbReference type="CDD" id="cd00293">
    <property type="entry name" value="USP-like"/>
    <property type="match status" value="1"/>
</dbReference>
<dbReference type="Pfam" id="PF00582">
    <property type="entry name" value="Usp"/>
    <property type="match status" value="1"/>
</dbReference>
<dbReference type="Proteomes" id="UP000269591">
    <property type="component" value="Unassembled WGS sequence"/>
</dbReference>
<evidence type="ECO:0000313" key="3">
    <source>
        <dbReference type="EMBL" id="RNL38240.1"/>
    </source>
</evidence>
<dbReference type="InterPro" id="IPR014729">
    <property type="entry name" value="Rossmann-like_a/b/a_fold"/>
</dbReference>
<gene>
    <name evidence="3" type="ORF">DMP06_09500</name>
</gene>
<dbReference type="InterPro" id="IPR006015">
    <property type="entry name" value="Universal_stress_UspA"/>
</dbReference>
<dbReference type="PANTHER" id="PTHR46268">
    <property type="entry name" value="STRESS RESPONSE PROTEIN NHAX"/>
    <property type="match status" value="1"/>
</dbReference>